<protein>
    <submittedName>
        <fullName evidence="1">Uncharacterized protein</fullName>
    </submittedName>
</protein>
<reference evidence="1" key="1">
    <citation type="journal article" date="2021" name="New Phytol.">
        <title>Evolutionary innovations through gain and loss of genes in the ectomycorrhizal Boletales.</title>
        <authorList>
            <person name="Wu G."/>
            <person name="Miyauchi S."/>
            <person name="Morin E."/>
            <person name="Kuo A."/>
            <person name="Drula E."/>
            <person name="Varga T."/>
            <person name="Kohler A."/>
            <person name="Feng B."/>
            <person name="Cao Y."/>
            <person name="Lipzen A."/>
            <person name="Daum C."/>
            <person name="Hundley H."/>
            <person name="Pangilinan J."/>
            <person name="Johnson J."/>
            <person name="Barry K."/>
            <person name="LaButti K."/>
            <person name="Ng V."/>
            <person name="Ahrendt S."/>
            <person name="Min B."/>
            <person name="Choi I.G."/>
            <person name="Park H."/>
            <person name="Plett J.M."/>
            <person name="Magnuson J."/>
            <person name="Spatafora J.W."/>
            <person name="Nagy L.G."/>
            <person name="Henrissat B."/>
            <person name="Grigoriev I.V."/>
            <person name="Yang Z.L."/>
            <person name="Xu J."/>
            <person name="Martin F.M."/>
        </authorList>
    </citation>
    <scope>NUCLEOTIDE SEQUENCE</scope>
    <source>
        <strain evidence="1">KUC20120723A-06</strain>
    </source>
</reference>
<evidence type="ECO:0000313" key="2">
    <source>
        <dbReference type="Proteomes" id="UP000790709"/>
    </source>
</evidence>
<sequence>MDTQTPFTPNSRPQSPSQNKSDSSLSALPPDPPPSLPPEPPVAVSLPAQPVAPTSDIQPPQQNTLTETAEAIPPALPNIISSDSPSAAARLSSQPPSPRMSSRTPKPATPRPRTAEEGEGAAFTGPGVHKPSEMPRPLNVTDALSYLDAVKVQFQDKPDVYNHFLDIMKDFKSEVIDTPGVIDRVSMLFHGNPYLIQGFNTFLPPGYRIEMSADPRDPNVITVTTPLGTTTQSTNNPDSFSRMTREGGGANRGSHSLANGSGHPSQPMSRSITPFQHSLTQPSFESFSPGFQVPSTTAAASFLGNLSNRNAVDNKSAGEFNHAIQYLNKIKARYSDDPDIYKQFLEILQTYQKEQKHLHDSQVYVQVQVLFKDAPDLLSEFKDFLPEVSLALSGPSGVVGILPQPGPNMSAPWATDVHGQGALEKGAKKPAASAKKRRKAPEKDTTPVPSGRNGGSRAKKAKHNHKATEPDSPGYSPYALPPPSPPHVHPSALSQLHTIIPTPSQSHMSHVHGAQSIAGSSHLPGHTTPDELIFFDRAKKTLESRETYEEFLKLLNLYSKDIIDTKTLVSMAQVFLGDGDLLSQFKDVVGIDEKKDNVEYGPPGSIRTGPPEALSALPADDGEGPSYRRLPESEVYLACSGRDELCRSVLNNQWVSHPTWASEEAGFIAHKKNSFEEALHKSEEERHEYHVQLEALGRTIAVLEPVNARIEEMPNEDRAAFRLKSDFGGSSKSIYHRMIKKIYGRDAGSEVIQALQECPSVAVPVVLVRLKQKDDEWRRYQREWNRTWREVDAKNFYKSLDHQGAAFKGNDKKSITAKHFVGNIELIKADQEQNRAQLTRPLFTTGSLGPQLEFSFQEISVLHDSLKLVFSFLDHSQAQYSTQERRAIESWLRTFMPMLCMYPAVEFDAACGPVVAAQDEDMDHDVLDGPHGGGRSVQSTAIGTGDVRKQLSRIGRDKTSGSNARESPPATGSRPSSLPPCVDQSDEPPVDKKMGKDTRTGNQSSDIWIHESASNQTLDNFIDDASRQRPFFANTTFYTMLCLTQLLYSRLLVCRDVGARQTAKNLNPLHVNPIAVELGLDDPNGPCAVLALAKEALGDPPSSDETKLTYMYLLDACEKVFDNELDQGVFEEHMRWFFGNKAYHLFTLDKLIAALVKQIQTILSDNKCQELWSLLQQTRKAQSMSNQDTIRYRREAERHVGSDEHLYRIEWQRQSKTMYIQLVDTDDPSVDGNGSTTCRWREYIDSFVLRQPTEWLPQQRKKARSMLFLRKHIAADESPPSAEECNGMRIRISPGTYKLVYEAESEDVYVQIRNGEEETALRERARLRHEERKRCRWLQG</sequence>
<name>A0ACB8BEL1_9AGAM</name>
<comment type="caution">
    <text evidence="1">The sequence shown here is derived from an EMBL/GenBank/DDBJ whole genome shotgun (WGS) entry which is preliminary data.</text>
</comment>
<proteinExistence type="predicted"/>
<dbReference type="Proteomes" id="UP000790709">
    <property type="component" value="Unassembled WGS sequence"/>
</dbReference>
<evidence type="ECO:0000313" key="1">
    <source>
        <dbReference type="EMBL" id="KAH7923892.1"/>
    </source>
</evidence>
<accession>A0ACB8BEL1</accession>
<dbReference type="EMBL" id="MU266439">
    <property type="protein sequence ID" value="KAH7923892.1"/>
    <property type="molecule type" value="Genomic_DNA"/>
</dbReference>
<keyword evidence="2" id="KW-1185">Reference proteome</keyword>
<gene>
    <name evidence="1" type="ORF">BV22DRAFT_1035800</name>
</gene>
<organism evidence="1 2">
    <name type="scientific">Leucogyrophana mollusca</name>
    <dbReference type="NCBI Taxonomy" id="85980"/>
    <lineage>
        <taxon>Eukaryota</taxon>
        <taxon>Fungi</taxon>
        <taxon>Dikarya</taxon>
        <taxon>Basidiomycota</taxon>
        <taxon>Agaricomycotina</taxon>
        <taxon>Agaricomycetes</taxon>
        <taxon>Agaricomycetidae</taxon>
        <taxon>Boletales</taxon>
        <taxon>Boletales incertae sedis</taxon>
        <taxon>Leucogyrophana</taxon>
    </lineage>
</organism>